<feature type="transmembrane region" description="Helical" evidence="1">
    <location>
        <begin position="61"/>
        <end position="80"/>
    </location>
</feature>
<gene>
    <name evidence="2" type="ORF">VP01_526g2</name>
</gene>
<keyword evidence="3" id="KW-1185">Reference proteome</keyword>
<evidence type="ECO:0000313" key="2">
    <source>
        <dbReference type="EMBL" id="KNZ48994.1"/>
    </source>
</evidence>
<dbReference type="EMBL" id="LAVV01010464">
    <property type="protein sequence ID" value="KNZ48994.1"/>
    <property type="molecule type" value="Genomic_DNA"/>
</dbReference>
<keyword evidence="1" id="KW-1133">Transmembrane helix</keyword>
<evidence type="ECO:0000256" key="1">
    <source>
        <dbReference type="SAM" id="Phobius"/>
    </source>
</evidence>
<organism evidence="2 3">
    <name type="scientific">Puccinia sorghi</name>
    <dbReference type="NCBI Taxonomy" id="27349"/>
    <lineage>
        <taxon>Eukaryota</taxon>
        <taxon>Fungi</taxon>
        <taxon>Dikarya</taxon>
        <taxon>Basidiomycota</taxon>
        <taxon>Pucciniomycotina</taxon>
        <taxon>Pucciniomycetes</taxon>
        <taxon>Pucciniales</taxon>
        <taxon>Pucciniaceae</taxon>
        <taxon>Puccinia</taxon>
    </lineage>
</organism>
<name>A0A0L6UKE0_9BASI</name>
<reference evidence="2 3" key="1">
    <citation type="submission" date="2015-08" db="EMBL/GenBank/DDBJ databases">
        <title>Next Generation Sequencing and Analysis of the Genome of Puccinia sorghi L Schw, the Causal Agent of Maize Common Rust.</title>
        <authorList>
            <person name="Rochi L."/>
            <person name="Burguener G."/>
            <person name="Darino M."/>
            <person name="Turjanski A."/>
            <person name="Kreff E."/>
            <person name="Dieguez M.J."/>
            <person name="Sacco F."/>
        </authorList>
    </citation>
    <scope>NUCLEOTIDE SEQUENCE [LARGE SCALE GENOMIC DNA]</scope>
    <source>
        <strain evidence="2 3">RO10H11247</strain>
    </source>
</reference>
<keyword evidence="1" id="KW-0472">Membrane</keyword>
<dbReference type="AlphaFoldDB" id="A0A0L6UKE0"/>
<proteinExistence type="predicted"/>
<dbReference type="VEuPathDB" id="FungiDB:VP01_526g2"/>
<dbReference type="Proteomes" id="UP000037035">
    <property type="component" value="Unassembled WGS sequence"/>
</dbReference>
<sequence length="681" mass="77366">MSASSSPAVRELTAPGFLSVSQEYLRNTANPTMLCQHPGQKPQTFKKIIFLCVMDLSIKRVYFMGYGVNFLLINLVKSLVTRSCIFTRDAQRIFHPLEMTLFSSIFCPLKGFIFFHFESPAQNLLILYMLAEFLRKLFFIAPNVKTFTDFYRPPNPSQIFWWVSTTKIAALKKVQKLIENLQAIGLAVPYLLGKRYQCQLLTNVFGTPQGRSVDTWANNSRQKNLLFPFSFLGSIRQYFQIYSLLIRHIVLENHKIMIIHVVTCFLYGTFILLLYSLQSYPGNHYRSHKLRFPALPQAQKFTSSLHYKPDNLSRLRIYWRKKLPFNSVLFLLCLPQPLHQSPPLHLLANQYPLFFSIFTTPLTITNHIFYFPTITSPASGSGGPWIDLTLQCIVQLLENSPILNSPAIDTPAVTNAVPKDQSCGVPPHLQHESSFFVGAYEVAKLLKGVLEPYTDHDGVEFVHPTLLLFKAFLNSSTTHNFPLWLVYLVEDVEETRIEKYVSGLNPLIIRHVMHTEGKNVKMLDNKMAMKAEVAAQLDLLDQLPSDSSSSNSYQPLSSNRPLSTPLLLLLLPTQTLWRSVMIKVVDDRLLTGGCTKSQRGLQDQKIIPTIVLDTYFPSMNTLSPSHSYIVWGDKYIVISRIQSLYVANQLAGFSSQVLTNHNSRFSSQISVIIICGSPLIL</sequence>
<comment type="caution">
    <text evidence="2">The sequence shown here is derived from an EMBL/GenBank/DDBJ whole genome shotgun (WGS) entry which is preliminary data.</text>
</comment>
<accession>A0A0L6UKE0</accession>
<feature type="transmembrane region" description="Helical" evidence="1">
    <location>
        <begin position="123"/>
        <end position="142"/>
    </location>
</feature>
<feature type="transmembrane region" description="Helical" evidence="1">
    <location>
        <begin position="100"/>
        <end position="117"/>
    </location>
</feature>
<feature type="transmembrane region" description="Helical" evidence="1">
    <location>
        <begin position="257"/>
        <end position="277"/>
    </location>
</feature>
<keyword evidence="1" id="KW-0812">Transmembrane</keyword>
<protein>
    <submittedName>
        <fullName evidence="2">Uncharacterized protein</fullName>
    </submittedName>
</protein>
<evidence type="ECO:0000313" key="3">
    <source>
        <dbReference type="Proteomes" id="UP000037035"/>
    </source>
</evidence>